<feature type="region of interest" description="Disordered" evidence="1">
    <location>
        <begin position="298"/>
        <end position="323"/>
    </location>
</feature>
<dbReference type="SUPFAM" id="SSF48726">
    <property type="entry name" value="Immunoglobulin"/>
    <property type="match status" value="2"/>
</dbReference>
<keyword evidence="2" id="KW-0472">Membrane</keyword>
<proteinExistence type="predicted"/>
<dbReference type="EMBL" id="JAAMOB010000022">
    <property type="protein sequence ID" value="KAF4097291.1"/>
    <property type="molecule type" value="Genomic_DNA"/>
</dbReference>
<protein>
    <recommendedName>
        <fullName evidence="3">Immunoglobulin domain-containing protein</fullName>
    </recommendedName>
</protein>
<reference evidence="4 5" key="1">
    <citation type="submission" date="2020-04" db="EMBL/GenBank/DDBJ databases">
        <title>Chromosome-level genome assembly of a cyprinid fish Onychostoma macrolepis by integration of Nanopore Sequencing, Bionano and Hi-C technology.</title>
        <authorList>
            <person name="Wang D."/>
        </authorList>
    </citation>
    <scope>NUCLEOTIDE SEQUENCE [LARGE SCALE GENOMIC DNA]</scope>
    <source>
        <strain evidence="4">SWU-2019</strain>
        <tissue evidence="4">Muscle</tissue>
    </source>
</reference>
<evidence type="ECO:0000256" key="2">
    <source>
        <dbReference type="SAM" id="Phobius"/>
    </source>
</evidence>
<sequence>MTISIYREMRKSPSMAAVLIGGYSLKNNFIVSLLTVFAFFVHGASDVGTDRVSVFVMKGDSATLHTNITIKQQDRVKWYFTDSLIARLNLSYICTDVQCNKGTERFRDRLKLDHQSGDLTIMNINTSDAGTYHLKIVSSNSRITRVFEVGVHDVPTAEIKRKTVKEGESVPLDTPEVKNPDNVMTWYFNDTLIAEITGDQSEICRDDQCRERFRDRLKVDQTGSLTITNTRTTDSGDYKLLIKSSRNHYSTTSIKSFSVSVTDSGLSPGTVAGIYVAVAVAVVLLVAAAVGVMIYRRRSSRKGNPRDQSGSQHRAGANGRHSWTVPLKRVTVPPLSNLSPKVKVKPNKTACIGKRLHAFLSVSNCTHLHMAPIFKLELKN</sequence>
<dbReference type="Gene3D" id="2.60.40.10">
    <property type="entry name" value="Immunoglobulins"/>
    <property type="match status" value="2"/>
</dbReference>
<keyword evidence="2" id="KW-0812">Transmembrane</keyword>
<dbReference type="InterPro" id="IPR003599">
    <property type="entry name" value="Ig_sub"/>
</dbReference>
<dbReference type="PANTHER" id="PTHR21063:SF4">
    <property type="entry name" value="CD48 ANTIGEN-RELATED"/>
    <property type="match status" value="1"/>
</dbReference>
<dbReference type="InterPro" id="IPR013783">
    <property type="entry name" value="Ig-like_fold"/>
</dbReference>
<keyword evidence="2" id="KW-1133">Transmembrane helix</keyword>
<accession>A0A7J6BRE9</accession>
<gene>
    <name evidence="4" type="ORF">G5714_021299</name>
</gene>
<evidence type="ECO:0000256" key="1">
    <source>
        <dbReference type="SAM" id="MobiDB-lite"/>
    </source>
</evidence>
<name>A0A7J6BRE9_9TELE</name>
<evidence type="ECO:0000259" key="3">
    <source>
        <dbReference type="SMART" id="SM00409"/>
    </source>
</evidence>
<dbReference type="Pfam" id="PF07686">
    <property type="entry name" value="V-set"/>
    <property type="match status" value="1"/>
</dbReference>
<feature type="domain" description="Immunoglobulin" evidence="3">
    <location>
        <begin position="51"/>
        <end position="152"/>
    </location>
</feature>
<dbReference type="Proteomes" id="UP000579812">
    <property type="component" value="Unassembled WGS sequence"/>
</dbReference>
<evidence type="ECO:0000313" key="5">
    <source>
        <dbReference type="Proteomes" id="UP000579812"/>
    </source>
</evidence>
<dbReference type="AlphaFoldDB" id="A0A7J6BRE9"/>
<keyword evidence="5" id="KW-1185">Reference proteome</keyword>
<dbReference type="SMART" id="SM00409">
    <property type="entry name" value="IG"/>
    <property type="match status" value="2"/>
</dbReference>
<evidence type="ECO:0000313" key="4">
    <source>
        <dbReference type="EMBL" id="KAF4097291.1"/>
    </source>
</evidence>
<organism evidence="4 5">
    <name type="scientific">Onychostoma macrolepis</name>
    <dbReference type="NCBI Taxonomy" id="369639"/>
    <lineage>
        <taxon>Eukaryota</taxon>
        <taxon>Metazoa</taxon>
        <taxon>Chordata</taxon>
        <taxon>Craniata</taxon>
        <taxon>Vertebrata</taxon>
        <taxon>Euteleostomi</taxon>
        <taxon>Actinopterygii</taxon>
        <taxon>Neopterygii</taxon>
        <taxon>Teleostei</taxon>
        <taxon>Ostariophysi</taxon>
        <taxon>Cypriniformes</taxon>
        <taxon>Cyprinidae</taxon>
        <taxon>Acrossocheilinae</taxon>
        <taxon>Onychostoma</taxon>
    </lineage>
</organism>
<dbReference type="InterPro" id="IPR036179">
    <property type="entry name" value="Ig-like_dom_sf"/>
</dbReference>
<feature type="domain" description="Immunoglobulin" evidence="3">
    <location>
        <begin position="159"/>
        <end position="262"/>
    </location>
</feature>
<feature type="transmembrane region" description="Helical" evidence="2">
    <location>
        <begin position="272"/>
        <end position="295"/>
    </location>
</feature>
<dbReference type="PANTHER" id="PTHR21063">
    <property type="entry name" value="LFA-3"/>
    <property type="match status" value="1"/>
</dbReference>
<dbReference type="InterPro" id="IPR013106">
    <property type="entry name" value="Ig_V-set"/>
</dbReference>
<comment type="caution">
    <text evidence="4">The sequence shown here is derived from an EMBL/GenBank/DDBJ whole genome shotgun (WGS) entry which is preliminary data.</text>
</comment>